<evidence type="ECO:0000313" key="1">
    <source>
        <dbReference type="EMBL" id="MBD2704650.1"/>
    </source>
</evidence>
<accession>A0A926Y235</accession>
<keyword evidence="2" id="KW-1185">Reference proteome</keyword>
<dbReference type="EMBL" id="JACWZY010000034">
    <property type="protein sequence ID" value="MBD2704650.1"/>
    <property type="molecule type" value="Genomic_DNA"/>
</dbReference>
<dbReference type="AlphaFoldDB" id="A0A926Y235"/>
<proteinExistence type="predicted"/>
<evidence type="ECO:0000313" key="2">
    <source>
        <dbReference type="Proteomes" id="UP000598820"/>
    </source>
</evidence>
<organism evidence="1 2">
    <name type="scientific">Spirosoma profusum</name>
    <dbReference type="NCBI Taxonomy" id="2771354"/>
    <lineage>
        <taxon>Bacteria</taxon>
        <taxon>Pseudomonadati</taxon>
        <taxon>Bacteroidota</taxon>
        <taxon>Cytophagia</taxon>
        <taxon>Cytophagales</taxon>
        <taxon>Cytophagaceae</taxon>
        <taxon>Spirosoma</taxon>
    </lineage>
</organism>
<name>A0A926Y235_9BACT</name>
<sequence length="61" mass="7056">MGSENLVEVYIFQQGSKTSAQPPYRRIKLIDYQYNGKHYLPTAVEHYPAYAVAATLENQEY</sequence>
<dbReference type="RefSeq" id="WP_190891388.1">
    <property type="nucleotide sequence ID" value="NZ_JACWZY010000034.1"/>
</dbReference>
<protein>
    <submittedName>
        <fullName evidence="1">Uncharacterized protein</fullName>
    </submittedName>
</protein>
<dbReference type="Proteomes" id="UP000598820">
    <property type="component" value="Unassembled WGS sequence"/>
</dbReference>
<comment type="caution">
    <text evidence="1">The sequence shown here is derived from an EMBL/GenBank/DDBJ whole genome shotgun (WGS) entry which is preliminary data.</text>
</comment>
<gene>
    <name evidence="1" type="ORF">IC229_28695</name>
</gene>
<reference evidence="1" key="1">
    <citation type="submission" date="2020-09" db="EMBL/GenBank/DDBJ databases">
        <authorList>
            <person name="Kim M.K."/>
        </authorList>
    </citation>
    <scope>NUCLEOTIDE SEQUENCE</scope>
    <source>
        <strain evidence="1">BT702</strain>
    </source>
</reference>